<dbReference type="AlphaFoldDB" id="A0A9N9I052"/>
<reference evidence="1" key="1">
    <citation type="submission" date="2021-06" db="EMBL/GenBank/DDBJ databases">
        <authorList>
            <person name="Kallberg Y."/>
            <person name="Tangrot J."/>
            <person name="Rosling A."/>
        </authorList>
    </citation>
    <scope>NUCLEOTIDE SEQUENCE</scope>
    <source>
        <strain evidence="1">FL130A</strain>
    </source>
</reference>
<protein>
    <submittedName>
        <fullName evidence="1">10306_t:CDS:1</fullName>
    </submittedName>
</protein>
<organism evidence="1 2">
    <name type="scientific">Ambispora leptoticha</name>
    <dbReference type="NCBI Taxonomy" id="144679"/>
    <lineage>
        <taxon>Eukaryota</taxon>
        <taxon>Fungi</taxon>
        <taxon>Fungi incertae sedis</taxon>
        <taxon>Mucoromycota</taxon>
        <taxon>Glomeromycotina</taxon>
        <taxon>Glomeromycetes</taxon>
        <taxon>Archaeosporales</taxon>
        <taxon>Ambisporaceae</taxon>
        <taxon>Ambispora</taxon>
    </lineage>
</organism>
<dbReference type="EMBL" id="CAJVPS010023511">
    <property type="protein sequence ID" value="CAG8713777.1"/>
    <property type="molecule type" value="Genomic_DNA"/>
</dbReference>
<proteinExistence type="predicted"/>
<dbReference type="Proteomes" id="UP000789508">
    <property type="component" value="Unassembled WGS sequence"/>
</dbReference>
<accession>A0A9N9I052</accession>
<keyword evidence="2" id="KW-1185">Reference proteome</keyword>
<feature type="non-terminal residue" evidence="1">
    <location>
        <position position="1"/>
    </location>
</feature>
<name>A0A9N9I052_9GLOM</name>
<gene>
    <name evidence="1" type="ORF">ALEPTO_LOCUS11992</name>
</gene>
<evidence type="ECO:0000313" key="1">
    <source>
        <dbReference type="EMBL" id="CAG8713777.1"/>
    </source>
</evidence>
<sequence length="138" mass="15937">MSPKKMQNFVAPKNPKHDSYVTTRPLKEWHLINAYVCNLLKTNPILSEKDLLGIASRRPERENWLEIAKKAIQRMRDDEKIEANKAEIRQKEIIQQQRTATSAVELVTIEIDKLPRKHVLDADGDEKKNAEATILAKK</sequence>
<comment type="caution">
    <text evidence="1">The sequence shown here is derived from an EMBL/GenBank/DDBJ whole genome shotgun (WGS) entry which is preliminary data.</text>
</comment>
<evidence type="ECO:0000313" key="2">
    <source>
        <dbReference type="Proteomes" id="UP000789508"/>
    </source>
</evidence>